<dbReference type="SUPFAM" id="SSF50729">
    <property type="entry name" value="PH domain-like"/>
    <property type="match status" value="1"/>
</dbReference>
<evidence type="ECO:0000256" key="7">
    <source>
        <dbReference type="ARBA" id="ARBA00022777"/>
    </source>
</evidence>
<dbReference type="Proteomes" id="UP000182658">
    <property type="component" value="Unassembled WGS sequence"/>
</dbReference>
<dbReference type="PANTHER" id="PTHR45832:SF22">
    <property type="entry name" value="SERINE_THREONINE-PROTEIN KINASE SAMKA-RELATED"/>
    <property type="match status" value="1"/>
</dbReference>
<keyword evidence="16" id="KW-1185">Reference proteome</keyword>
<dbReference type="GO" id="GO:0000122">
    <property type="term" value="P:negative regulation of transcription by RNA polymerase II"/>
    <property type="evidence" value="ECO:0007669"/>
    <property type="project" value="UniProtKB-ARBA"/>
</dbReference>
<dbReference type="SUPFAM" id="SSF56112">
    <property type="entry name" value="Protein kinase-like (PK-like)"/>
    <property type="match status" value="1"/>
</dbReference>
<dbReference type="CDD" id="cd06614">
    <property type="entry name" value="STKc_PAK"/>
    <property type="match status" value="1"/>
</dbReference>
<gene>
    <name evidence="15" type="ORF">CONLIGDRAFT_175758</name>
</gene>
<dbReference type="InterPro" id="IPR011009">
    <property type="entry name" value="Kinase-like_dom_sf"/>
</dbReference>
<keyword evidence="4" id="KW-0723">Serine/threonine-protein kinase</keyword>
<keyword evidence="6" id="KW-0547">Nucleotide-binding</keyword>
<evidence type="ECO:0000256" key="2">
    <source>
        <dbReference type="ARBA" id="ARBA00012513"/>
    </source>
</evidence>
<feature type="compositionally biased region" description="Low complexity" evidence="11">
    <location>
        <begin position="406"/>
        <end position="428"/>
    </location>
</feature>
<dbReference type="GO" id="GO:0005524">
    <property type="term" value="F:ATP binding"/>
    <property type="evidence" value="ECO:0007669"/>
    <property type="project" value="UniProtKB-KW"/>
</dbReference>
<dbReference type="GO" id="GO:0010629">
    <property type="term" value="P:negative regulation of gene expression"/>
    <property type="evidence" value="ECO:0007669"/>
    <property type="project" value="UniProtKB-ARBA"/>
</dbReference>
<dbReference type="PANTHER" id="PTHR45832">
    <property type="entry name" value="SERINE/THREONINE-PROTEIN KINASE SAMKA-RELATED-RELATED"/>
    <property type="match status" value="1"/>
</dbReference>
<dbReference type="SMART" id="SM00220">
    <property type="entry name" value="S_TKc"/>
    <property type="match status" value="1"/>
</dbReference>
<dbReference type="PROSITE" id="PS50011">
    <property type="entry name" value="PROTEIN_KINASE_DOM"/>
    <property type="match status" value="1"/>
</dbReference>
<evidence type="ECO:0000259" key="14">
    <source>
        <dbReference type="PROSITE" id="PS50108"/>
    </source>
</evidence>
<dbReference type="Pfam" id="PF00786">
    <property type="entry name" value="PBD"/>
    <property type="match status" value="1"/>
</dbReference>
<dbReference type="InParanoid" id="A0A1J7J1Z4"/>
<name>A0A1J7J1Z4_9PEZI</name>
<feature type="region of interest" description="Disordered" evidence="11">
    <location>
        <begin position="1"/>
        <end position="54"/>
    </location>
</feature>
<evidence type="ECO:0000256" key="11">
    <source>
        <dbReference type="SAM" id="MobiDB-lite"/>
    </source>
</evidence>
<dbReference type="CDD" id="cd13279">
    <property type="entry name" value="PH_Cla4_Ste20"/>
    <property type="match status" value="1"/>
</dbReference>
<dbReference type="InterPro" id="IPR036936">
    <property type="entry name" value="CRIB_dom_sf"/>
</dbReference>
<feature type="domain" description="Protein kinase" evidence="13">
    <location>
        <begin position="571"/>
        <end position="840"/>
    </location>
</feature>
<dbReference type="FunFam" id="1.10.510.10:FF:000139">
    <property type="entry name" value="Non-specific serine/threonine protein kinase"/>
    <property type="match status" value="1"/>
</dbReference>
<dbReference type="PROSITE" id="PS00108">
    <property type="entry name" value="PROTEIN_KINASE_ST"/>
    <property type="match status" value="1"/>
</dbReference>
<dbReference type="Gene3D" id="3.30.200.20">
    <property type="entry name" value="Phosphorylase Kinase, domain 1"/>
    <property type="match status" value="1"/>
</dbReference>
<evidence type="ECO:0000259" key="12">
    <source>
        <dbReference type="PROSITE" id="PS50003"/>
    </source>
</evidence>
<dbReference type="GO" id="GO:2000910">
    <property type="term" value="P:negative regulation of sterol import"/>
    <property type="evidence" value="ECO:0007669"/>
    <property type="project" value="UniProtKB-ARBA"/>
</dbReference>
<evidence type="ECO:0000256" key="9">
    <source>
        <dbReference type="ARBA" id="ARBA00047899"/>
    </source>
</evidence>
<dbReference type="FunFam" id="3.30.200.20:FF:000535">
    <property type="entry name" value="Non-specific serine/threonine protein kinase"/>
    <property type="match status" value="1"/>
</dbReference>
<dbReference type="GO" id="GO:0106310">
    <property type="term" value="F:protein serine kinase activity"/>
    <property type="evidence" value="ECO:0007669"/>
    <property type="project" value="RHEA"/>
</dbReference>
<accession>A0A1J7J1Z4</accession>
<dbReference type="FunFam" id="3.90.810.10:FF:000005">
    <property type="entry name" value="Non-specific serine/threonine protein kinase"/>
    <property type="match status" value="1"/>
</dbReference>
<feature type="compositionally biased region" description="Polar residues" evidence="11">
    <location>
        <begin position="259"/>
        <end position="286"/>
    </location>
</feature>
<dbReference type="InterPro" id="IPR051931">
    <property type="entry name" value="PAK3-like"/>
</dbReference>
<comment type="catalytic activity">
    <reaction evidence="10">
        <text>L-seryl-[protein] + ATP = O-phospho-L-seryl-[protein] + ADP + H(+)</text>
        <dbReference type="Rhea" id="RHEA:17989"/>
        <dbReference type="Rhea" id="RHEA-COMP:9863"/>
        <dbReference type="Rhea" id="RHEA-COMP:11604"/>
        <dbReference type="ChEBI" id="CHEBI:15378"/>
        <dbReference type="ChEBI" id="CHEBI:29999"/>
        <dbReference type="ChEBI" id="CHEBI:30616"/>
        <dbReference type="ChEBI" id="CHEBI:83421"/>
        <dbReference type="ChEBI" id="CHEBI:456216"/>
        <dbReference type="EC" id="2.7.11.1"/>
    </reaction>
</comment>
<dbReference type="InterPro" id="IPR000095">
    <property type="entry name" value="CRIB_dom"/>
</dbReference>
<dbReference type="PROSITE" id="PS50108">
    <property type="entry name" value="CRIB"/>
    <property type="match status" value="1"/>
</dbReference>
<proteinExistence type="inferred from homology"/>
<feature type="compositionally biased region" description="Low complexity" evidence="11">
    <location>
        <begin position="324"/>
        <end position="334"/>
    </location>
</feature>
<comment type="catalytic activity">
    <reaction evidence="9">
        <text>L-threonyl-[protein] + ATP = O-phospho-L-threonyl-[protein] + ADP + H(+)</text>
        <dbReference type="Rhea" id="RHEA:46608"/>
        <dbReference type="Rhea" id="RHEA-COMP:11060"/>
        <dbReference type="Rhea" id="RHEA-COMP:11605"/>
        <dbReference type="ChEBI" id="CHEBI:15378"/>
        <dbReference type="ChEBI" id="CHEBI:30013"/>
        <dbReference type="ChEBI" id="CHEBI:30616"/>
        <dbReference type="ChEBI" id="CHEBI:61977"/>
        <dbReference type="ChEBI" id="CHEBI:456216"/>
        <dbReference type="EC" id="2.7.11.1"/>
    </reaction>
</comment>
<protein>
    <recommendedName>
        <fullName evidence="2">non-specific serine/threonine protein kinase</fullName>
        <ecNumber evidence="2">2.7.11.1</ecNumber>
    </recommendedName>
</protein>
<feature type="compositionally biased region" description="Low complexity" evidence="11">
    <location>
        <begin position="483"/>
        <end position="501"/>
    </location>
</feature>
<dbReference type="GO" id="GO:0035376">
    <property type="term" value="P:sterol import"/>
    <property type="evidence" value="ECO:0007669"/>
    <property type="project" value="UniProtKB-ARBA"/>
</dbReference>
<dbReference type="Gene3D" id="2.30.29.30">
    <property type="entry name" value="Pleckstrin-homology domain (PH domain)/Phosphotyrosine-binding domain (PTB)"/>
    <property type="match status" value="1"/>
</dbReference>
<dbReference type="Pfam" id="PF00069">
    <property type="entry name" value="Pkinase"/>
    <property type="match status" value="1"/>
</dbReference>
<dbReference type="Gene3D" id="1.10.510.10">
    <property type="entry name" value="Transferase(Phosphotransferase) domain 1"/>
    <property type="match status" value="1"/>
</dbReference>
<dbReference type="CDD" id="cd01093">
    <property type="entry name" value="CRIB_PAK_like"/>
    <property type="match status" value="1"/>
</dbReference>
<dbReference type="EC" id="2.7.11.1" evidence="2"/>
<dbReference type="SMART" id="SM00285">
    <property type="entry name" value="PBD"/>
    <property type="match status" value="1"/>
</dbReference>
<evidence type="ECO:0000256" key="6">
    <source>
        <dbReference type="ARBA" id="ARBA00022741"/>
    </source>
</evidence>
<keyword evidence="3" id="KW-0589">Pheromone response</keyword>
<dbReference type="FunCoup" id="A0A1J7J1Z4">
    <property type="interactions" value="265"/>
</dbReference>
<feature type="compositionally biased region" description="Basic and acidic residues" evidence="11">
    <location>
        <begin position="344"/>
        <end position="374"/>
    </location>
</feature>
<keyword evidence="7 15" id="KW-0418">Kinase</keyword>
<dbReference type="OrthoDB" id="248923at2759"/>
<evidence type="ECO:0000313" key="16">
    <source>
        <dbReference type="Proteomes" id="UP000182658"/>
    </source>
</evidence>
<dbReference type="InterPro" id="IPR008271">
    <property type="entry name" value="Ser/Thr_kinase_AS"/>
</dbReference>
<feature type="compositionally biased region" description="Low complexity" evidence="11">
    <location>
        <begin position="435"/>
        <end position="462"/>
    </location>
</feature>
<evidence type="ECO:0000259" key="13">
    <source>
        <dbReference type="PROSITE" id="PS50011"/>
    </source>
</evidence>
<evidence type="ECO:0000256" key="5">
    <source>
        <dbReference type="ARBA" id="ARBA00022679"/>
    </source>
</evidence>
<dbReference type="GO" id="GO:0005634">
    <property type="term" value="C:nucleus"/>
    <property type="evidence" value="ECO:0007669"/>
    <property type="project" value="UniProtKB-ARBA"/>
</dbReference>
<feature type="compositionally biased region" description="Polar residues" evidence="11">
    <location>
        <begin position="302"/>
        <end position="311"/>
    </location>
</feature>
<evidence type="ECO:0000313" key="15">
    <source>
        <dbReference type="EMBL" id="OIW33403.1"/>
    </source>
</evidence>
<evidence type="ECO:0000256" key="1">
    <source>
        <dbReference type="ARBA" id="ARBA00008874"/>
    </source>
</evidence>
<keyword evidence="8" id="KW-0067">ATP-binding</keyword>
<dbReference type="GO" id="GO:0019236">
    <property type="term" value="P:response to pheromone"/>
    <property type="evidence" value="ECO:0007669"/>
    <property type="project" value="UniProtKB-KW"/>
</dbReference>
<keyword evidence="5" id="KW-0808">Transferase</keyword>
<evidence type="ECO:0000256" key="4">
    <source>
        <dbReference type="ARBA" id="ARBA00022527"/>
    </source>
</evidence>
<dbReference type="Gene3D" id="3.90.810.10">
    <property type="entry name" value="CRIB domain"/>
    <property type="match status" value="1"/>
</dbReference>
<dbReference type="FunFam" id="2.30.29.30:FF:000356">
    <property type="entry name" value="Non-specific serine/threonine protein kinase"/>
    <property type="match status" value="1"/>
</dbReference>
<evidence type="ECO:0000256" key="10">
    <source>
        <dbReference type="ARBA" id="ARBA00048679"/>
    </source>
</evidence>
<dbReference type="InterPro" id="IPR011993">
    <property type="entry name" value="PH-like_dom_sf"/>
</dbReference>
<dbReference type="AlphaFoldDB" id="A0A1J7J1Z4"/>
<feature type="compositionally biased region" description="Polar residues" evidence="11">
    <location>
        <begin position="37"/>
        <end position="54"/>
    </location>
</feature>
<dbReference type="EMBL" id="KV875094">
    <property type="protein sequence ID" value="OIW33403.1"/>
    <property type="molecule type" value="Genomic_DNA"/>
</dbReference>
<feature type="domain" description="CRIB" evidence="14">
    <location>
        <begin position="194"/>
        <end position="207"/>
    </location>
</feature>
<evidence type="ECO:0000256" key="8">
    <source>
        <dbReference type="ARBA" id="ARBA00022840"/>
    </source>
</evidence>
<feature type="region of interest" description="Disordered" evidence="11">
    <location>
        <begin position="395"/>
        <end position="508"/>
    </location>
</feature>
<dbReference type="InterPro" id="IPR033923">
    <property type="entry name" value="PAK_BD"/>
</dbReference>
<dbReference type="InterPro" id="IPR001849">
    <property type="entry name" value="PH_domain"/>
</dbReference>
<feature type="domain" description="PH" evidence="12">
    <location>
        <begin position="81"/>
        <end position="189"/>
    </location>
</feature>
<dbReference type="GO" id="GO:0004674">
    <property type="term" value="F:protein serine/threonine kinase activity"/>
    <property type="evidence" value="ECO:0007669"/>
    <property type="project" value="UniProtKB-KW"/>
</dbReference>
<dbReference type="SMART" id="SM00233">
    <property type="entry name" value="PH"/>
    <property type="match status" value="1"/>
</dbReference>
<dbReference type="STRING" id="1408157.A0A1J7J1Z4"/>
<feature type="region of interest" description="Disordered" evidence="11">
    <location>
        <begin position="258"/>
        <end position="375"/>
    </location>
</feature>
<dbReference type="PROSITE" id="PS50003">
    <property type="entry name" value="PH_DOMAIN"/>
    <property type="match status" value="1"/>
</dbReference>
<dbReference type="InterPro" id="IPR000719">
    <property type="entry name" value="Prot_kinase_dom"/>
</dbReference>
<evidence type="ECO:0000256" key="3">
    <source>
        <dbReference type="ARBA" id="ARBA00022507"/>
    </source>
</evidence>
<reference evidence="15 16" key="1">
    <citation type="submission" date="2016-10" db="EMBL/GenBank/DDBJ databases">
        <title>Draft genome sequence of Coniochaeta ligniaria NRRL30616, a lignocellulolytic fungus for bioabatement of inhibitors in plant biomass hydrolysates.</title>
        <authorList>
            <consortium name="DOE Joint Genome Institute"/>
            <person name="Jimenez D.J."/>
            <person name="Hector R.E."/>
            <person name="Riley R."/>
            <person name="Sun H."/>
            <person name="Grigoriev I.V."/>
            <person name="Van Elsas J.D."/>
            <person name="Nichols N.N."/>
        </authorList>
    </citation>
    <scope>NUCLEOTIDE SEQUENCE [LARGE SCALE GENOMIC DNA]</scope>
    <source>
        <strain evidence="15 16">NRRL 30616</strain>
    </source>
</reference>
<sequence>MATQNTIYRADQFMNPGPAPRPPTDRPRLALTPSPSLPGSMSNMSLNSPMRTGPTQYAGSTISLPISRQTSNSTDGSGGLAVIKQGWASVRENRNFLNPWKQKFLILRKEALDFHKAEGSKVAYTILLKDVTNVGRVEAAGTIFEIKRKADGSSTNPGDDDGSTRTLQIKVKSDDDLYEWIDFIYARCPGMGGVSNPTNFSHAVHVGFDPQTGEFVGLPPEWSKLLNSSAITKEDYERNPQAVFEVLDFYSDLTKRAENPNQYPSLTPTPPASSMQNKQLGYTSGASVVPPRPIQPMQRQPSYNTGPQVGTNPAPRRPSPTESQQQQQQRMQMQNMASNYVSPDRSREEQRAREEAAARQRQMEMEEQNRRDMEAYNASIPKTKTPLAQQEIGGGYSVPAADRFNPGRAAPAAPKAMQQQGGSLRAQRPAPPAPSASGASRPPMQQQQQSSSSVPQSQAQAQRPLRPDQQGPQSTAQRYANGATNAAQARPNPPQAQAQPPSRLPAPVKPLNVAKQAAPAQDPVKAAEAMLTSKPTPAERKQDVRMSTMSESEVMARLKEAVSKEDPGLSYSKQKKIGQGASGSVYVAKVKETATSPIAIQLLRQQGARAQVAIKQMDLAHQPRKELIVNEIMVMKDSKHRNIVNFLDAFLRNNNAELWVVMEYMEGGALTDVIDNNPVITEEQISTICLETCRGLQHLHSQNIIHRDIKSDNVLLDARGNVKITDFGFCAKLTETKNKRATMVGTPYWMAPEVVKQKEYGPKVDIWSLGIMAIEMIESEPPYLNEEPLKALYLIATNGTPRLKKPEKLSKELKAFLSVCLCVDVKSRASARELLEHDFLKHGCPLASLADLLAFKRAAK</sequence>
<organism evidence="15 16">
    <name type="scientific">Coniochaeta ligniaria NRRL 30616</name>
    <dbReference type="NCBI Taxonomy" id="1408157"/>
    <lineage>
        <taxon>Eukaryota</taxon>
        <taxon>Fungi</taxon>
        <taxon>Dikarya</taxon>
        <taxon>Ascomycota</taxon>
        <taxon>Pezizomycotina</taxon>
        <taxon>Sordariomycetes</taxon>
        <taxon>Sordariomycetidae</taxon>
        <taxon>Coniochaetales</taxon>
        <taxon>Coniochaetaceae</taxon>
        <taxon>Coniochaeta</taxon>
    </lineage>
</organism>
<comment type="similarity">
    <text evidence="1">Belongs to the protein kinase superfamily. STE Ser/Thr protein kinase family. STE20 subfamily.</text>
</comment>